<dbReference type="EMBL" id="BAAANS010000002">
    <property type="protein sequence ID" value="GAA2084896.1"/>
    <property type="molecule type" value="Genomic_DNA"/>
</dbReference>
<organism evidence="2 3">
    <name type="scientific">Kitasatospora saccharophila</name>
    <dbReference type="NCBI Taxonomy" id="407973"/>
    <lineage>
        <taxon>Bacteria</taxon>
        <taxon>Bacillati</taxon>
        <taxon>Actinomycetota</taxon>
        <taxon>Actinomycetes</taxon>
        <taxon>Kitasatosporales</taxon>
        <taxon>Streptomycetaceae</taxon>
        <taxon>Kitasatospora</taxon>
    </lineage>
</organism>
<keyword evidence="3" id="KW-1185">Reference proteome</keyword>
<sequence>MVDQAVWTALISAGSAITGGVLTAWGTFKIEDKKQATLRQQATEQAKTEKEARLLEVRVEHLRWLRNRRQTIYLEFAQALEVARRAIGDSYVFAHAAAAASPSVKVEMSTTLGSALSNLSAVLAAVRIEGPAEVDKAATAVRAQVAAATALLSSCVQQGVLTDDDKEKYRQVLEKIGEKSGWFVTETQKVLSALEDLDGYP</sequence>
<comment type="caution">
    <text evidence="2">The sequence shown here is derived from an EMBL/GenBank/DDBJ whole genome shotgun (WGS) entry which is preliminary data.</text>
</comment>
<evidence type="ECO:0000256" key="1">
    <source>
        <dbReference type="SAM" id="Phobius"/>
    </source>
</evidence>
<accession>A0ABP5HST4</accession>
<dbReference type="Proteomes" id="UP001500897">
    <property type="component" value="Unassembled WGS sequence"/>
</dbReference>
<keyword evidence="1" id="KW-0472">Membrane</keyword>
<dbReference type="RefSeq" id="WP_344549943.1">
    <property type="nucleotide sequence ID" value="NZ_BAAANS010000002.1"/>
</dbReference>
<reference evidence="3" key="1">
    <citation type="journal article" date="2019" name="Int. J. Syst. Evol. Microbiol.">
        <title>The Global Catalogue of Microorganisms (GCM) 10K type strain sequencing project: providing services to taxonomists for standard genome sequencing and annotation.</title>
        <authorList>
            <consortium name="The Broad Institute Genomics Platform"/>
            <consortium name="The Broad Institute Genome Sequencing Center for Infectious Disease"/>
            <person name="Wu L."/>
            <person name="Ma J."/>
        </authorList>
    </citation>
    <scope>NUCLEOTIDE SEQUENCE [LARGE SCALE GENOMIC DNA]</scope>
    <source>
        <strain evidence="3">JCM 14559</strain>
    </source>
</reference>
<keyword evidence="1" id="KW-1133">Transmembrane helix</keyword>
<protein>
    <submittedName>
        <fullName evidence="2">Uncharacterized protein</fullName>
    </submittedName>
</protein>
<feature type="transmembrane region" description="Helical" evidence="1">
    <location>
        <begin position="6"/>
        <end position="28"/>
    </location>
</feature>
<evidence type="ECO:0000313" key="3">
    <source>
        <dbReference type="Proteomes" id="UP001500897"/>
    </source>
</evidence>
<evidence type="ECO:0000313" key="2">
    <source>
        <dbReference type="EMBL" id="GAA2084896.1"/>
    </source>
</evidence>
<keyword evidence="1" id="KW-0812">Transmembrane</keyword>
<name>A0ABP5HST4_9ACTN</name>
<gene>
    <name evidence="2" type="ORF">GCM10009759_04280</name>
</gene>
<proteinExistence type="predicted"/>